<gene>
    <name evidence="2" type="ORF">APT59_13305</name>
</gene>
<feature type="chain" id="PRO_5006851788" evidence="1">
    <location>
        <begin position="23"/>
        <end position="86"/>
    </location>
</feature>
<dbReference type="KEGG" id="por:APT59_13305"/>
<protein>
    <submittedName>
        <fullName evidence="2">Uncharacterized protein</fullName>
    </submittedName>
</protein>
<organism evidence="2 3">
    <name type="scientific">Pseudomonas oryzihabitans</name>
    <dbReference type="NCBI Taxonomy" id="47885"/>
    <lineage>
        <taxon>Bacteria</taxon>
        <taxon>Pseudomonadati</taxon>
        <taxon>Pseudomonadota</taxon>
        <taxon>Gammaproteobacteria</taxon>
        <taxon>Pseudomonadales</taxon>
        <taxon>Pseudomonadaceae</taxon>
        <taxon>Pseudomonas</taxon>
    </lineage>
</organism>
<feature type="signal peptide" evidence="1">
    <location>
        <begin position="1"/>
        <end position="22"/>
    </location>
</feature>
<evidence type="ECO:0000313" key="2">
    <source>
        <dbReference type="EMBL" id="ALZ85121.1"/>
    </source>
</evidence>
<dbReference type="AlphaFoldDB" id="A0A0U4P2H6"/>
<name>A0A0U4P2H6_9PSED</name>
<dbReference type="RefSeq" id="WP_059315291.1">
    <property type="nucleotide sequence ID" value="NZ_CP013987.1"/>
</dbReference>
<sequence>MNVFNKMAALALLSTASYTAMAAEINERRSQAVPQPKVAQAEVAPVQQVAASRWDQVLDPKAYGQASVRYRARSVDPALLRGVSLG</sequence>
<dbReference type="OrthoDB" id="7027185at2"/>
<evidence type="ECO:0000256" key="1">
    <source>
        <dbReference type="SAM" id="SignalP"/>
    </source>
</evidence>
<dbReference type="EMBL" id="CP013987">
    <property type="protein sequence ID" value="ALZ85121.1"/>
    <property type="molecule type" value="Genomic_DNA"/>
</dbReference>
<proteinExistence type="predicted"/>
<keyword evidence="1" id="KW-0732">Signal</keyword>
<evidence type="ECO:0000313" key="3">
    <source>
        <dbReference type="Proteomes" id="UP000064137"/>
    </source>
</evidence>
<reference evidence="2 3" key="1">
    <citation type="submission" date="2016-01" db="EMBL/GenBank/DDBJ databases">
        <title>Annotation of Pseudomonas oryzihabitans USDA-ARS-USMARC-56511.</title>
        <authorList>
            <person name="Harhay G.P."/>
            <person name="Harhay D.M."/>
            <person name="Smith T.P.L."/>
            <person name="Bono J.L."/>
            <person name="Heaton M.P."/>
            <person name="Clawson M.L."/>
            <person name="Chitko-Mckown C.G."/>
            <person name="Capik S.F."/>
            <person name="DeDonder K.D."/>
            <person name="Apley M.D."/>
            <person name="Lubbers B.V."/>
            <person name="White B.J."/>
            <person name="Larson R.L."/>
        </authorList>
    </citation>
    <scope>NUCLEOTIDE SEQUENCE [LARGE SCALE GENOMIC DNA]</scope>
    <source>
        <strain evidence="2 3">USDA-ARS-USMARC-56511</strain>
    </source>
</reference>
<dbReference type="Proteomes" id="UP000064137">
    <property type="component" value="Chromosome"/>
</dbReference>
<accession>A0A0U4P2H6</accession>